<keyword evidence="9" id="KW-1185">Reference proteome</keyword>
<keyword evidence="3" id="KW-0831">Ubiquinone biosynthesis</keyword>
<evidence type="ECO:0000256" key="6">
    <source>
        <dbReference type="ARBA" id="ARBA00058104"/>
    </source>
</evidence>
<dbReference type="AlphaFoldDB" id="A0A1I4HDB5"/>
<comment type="function">
    <text evidence="6">Membrane-associated protein that warps the membrane surface to access and bind aromatic isoprenes with high specificity, including ubiquinone (CoQ) isoprene intermediates and presents them directly to COQ7, therefore facilitating the COQ7-mediated hydroxylase step. Participates in the biosynthesis of coenzyme Q, also named ubiquinone, an essential lipid-soluble electron transporter for aerobic cellular respiration.</text>
</comment>
<evidence type="ECO:0000256" key="2">
    <source>
        <dbReference type="ARBA" id="ARBA00010766"/>
    </source>
</evidence>
<accession>A0A1I4HDB5</accession>
<evidence type="ECO:0000313" key="8">
    <source>
        <dbReference type="EMBL" id="SFL40278.1"/>
    </source>
</evidence>
<dbReference type="OrthoDB" id="7201143at2"/>
<evidence type="ECO:0000313" key="9">
    <source>
        <dbReference type="Proteomes" id="UP000199550"/>
    </source>
</evidence>
<comment type="similarity">
    <text evidence="2">Belongs to the COQ9 family.</text>
</comment>
<protein>
    <submittedName>
        <fullName evidence="8">Ubiquinone biosynthesis protein COQ9</fullName>
    </submittedName>
</protein>
<evidence type="ECO:0000256" key="1">
    <source>
        <dbReference type="ARBA" id="ARBA00004749"/>
    </source>
</evidence>
<keyword evidence="4" id="KW-0809">Transit peptide</keyword>
<evidence type="ECO:0000256" key="5">
    <source>
        <dbReference type="ARBA" id="ARBA00023121"/>
    </source>
</evidence>
<dbReference type="EMBL" id="FOTF01000017">
    <property type="protein sequence ID" value="SFL40278.1"/>
    <property type="molecule type" value="Genomic_DNA"/>
</dbReference>
<dbReference type="NCBIfam" id="TIGR02396">
    <property type="entry name" value="diverge_rpsU"/>
    <property type="match status" value="1"/>
</dbReference>
<keyword evidence="5" id="KW-0446">Lipid-binding</keyword>
<evidence type="ECO:0000256" key="4">
    <source>
        <dbReference type="ARBA" id="ARBA00022946"/>
    </source>
</evidence>
<dbReference type="GO" id="GO:0006744">
    <property type="term" value="P:ubiquinone biosynthetic process"/>
    <property type="evidence" value="ECO:0007669"/>
    <property type="project" value="UniProtKB-KW"/>
</dbReference>
<proteinExistence type="inferred from homology"/>
<feature type="domain" description="COQ9 C-terminal" evidence="7">
    <location>
        <begin position="117"/>
        <end position="187"/>
    </location>
</feature>
<dbReference type="PANTHER" id="PTHR21427">
    <property type="entry name" value="UBIQUINONE BIOSYNTHESIS PROTEIN COQ9, MITOCHONDRIAL"/>
    <property type="match status" value="1"/>
</dbReference>
<name>A0A1I4HDB5_9RHOB</name>
<reference evidence="8 9" key="1">
    <citation type="submission" date="2016-10" db="EMBL/GenBank/DDBJ databases">
        <authorList>
            <person name="de Groot N.N."/>
        </authorList>
    </citation>
    <scope>NUCLEOTIDE SEQUENCE [LARGE SCALE GENOMIC DNA]</scope>
    <source>
        <strain evidence="8 9">DSM 16199</strain>
    </source>
</reference>
<dbReference type="STRING" id="195913.SAMN04488004_11744"/>
<gene>
    <name evidence="8" type="ORF">SAMN04488004_11744</name>
</gene>
<keyword evidence="8" id="KW-0830">Ubiquinone</keyword>
<dbReference type="GO" id="GO:0008289">
    <property type="term" value="F:lipid binding"/>
    <property type="evidence" value="ECO:0007669"/>
    <property type="project" value="UniProtKB-KW"/>
</dbReference>
<dbReference type="InterPro" id="IPR012762">
    <property type="entry name" value="Ubiq_biosynth_COQ9"/>
</dbReference>
<dbReference type="PANTHER" id="PTHR21427:SF19">
    <property type="entry name" value="UBIQUINONE BIOSYNTHESIS PROTEIN COQ9, MITOCHONDRIAL"/>
    <property type="match status" value="1"/>
</dbReference>
<dbReference type="Proteomes" id="UP000199550">
    <property type="component" value="Unassembled WGS sequence"/>
</dbReference>
<comment type="pathway">
    <text evidence="1">Cofactor biosynthesis; ubiquinone biosynthesis.</text>
</comment>
<dbReference type="RefSeq" id="WP_090190612.1">
    <property type="nucleotide sequence ID" value="NZ_FOTF01000017.1"/>
</dbReference>
<evidence type="ECO:0000259" key="7">
    <source>
        <dbReference type="Pfam" id="PF08511"/>
    </source>
</evidence>
<evidence type="ECO:0000256" key="3">
    <source>
        <dbReference type="ARBA" id="ARBA00022688"/>
    </source>
</evidence>
<sequence length="234" mass="25962">MPLSAPDLTKLQLLDAALPNVAFDGWSPATFTAAVAATDISIDRARHLFPRGATDMAVLFHTEGDRAMVQQLGRENLSELRFRDRVARAIRIRLDVIDDKEAVRRGTALFALPHLAADGAKLIWGTADAIWNALGDTSDDVNWYTKRATLSAVWASVVLYWLGDQSEDYADTDAFIDRRIDEVMQIEKIKAQVNGNRFLKPLTGPLGQLLGMVKAPTRMQDVKVPGMWRTGDDQ</sequence>
<dbReference type="InterPro" id="IPR013718">
    <property type="entry name" value="COQ9_C"/>
</dbReference>
<organism evidence="8 9">
    <name type="scientific">Loktanella salsilacus</name>
    <dbReference type="NCBI Taxonomy" id="195913"/>
    <lineage>
        <taxon>Bacteria</taxon>
        <taxon>Pseudomonadati</taxon>
        <taxon>Pseudomonadota</taxon>
        <taxon>Alphaproteobacteria</taxon>
        <taxon>Rhodobacterales</taxon>
        <taxon>Roseobacteraceae</taxon>
        <taxon>Loktanella</taxon>
    </lineage>
</organism>
<dbReference type="Gene3D" id="1.10.357.10">
    <property type="entry name" value="Tetracycline Repressor, domain 2"/>
    <property type="match status" value="1"/>
</dbReference>
<dbReference type="Pfam" id="PF08511">
    <property type="entry name" value="COQ9"/>
    <property type="match status" value="1"/>
</dbReference>